<dbReference type="EMBL" id="AGNL01044701">
    <property type="protein sequence ID" value="EJK49520.1"/>
    <property type="molecule type" value="Genomic_DNA"/>
</dbReference>
<protein>
    <submittedName>
        <fullName evidence="3">Uncharacterized protein</fullName>
    </submittedName>
</protein>
<keyword evidence="1" id="KW-0175">Coiled coil</keyword>
<name>K0R8W6_THAOC</name>
<dbReference type="AlphaFoldDB" id="K0R8W6"/>
<organism evidence="3 4">
    <name type="scientific">Thalassiosira oceanica</name>
    <name type="common">Marine diatom</name>
    <dbReference type="NCBI Taxonomy" id="159749"/>
    <lineage>
        <taxon>Eukaryota</taxon>
        <taxon>Sar</taxon>
        <taxon>Stramenopiles</taxon>
        <taxon>Ochrophyta</taxon>
        <taxon>Bacillariophyta</taxon>
        <taxon>Coscinodiscophyceae</taxon>
        <taxon>Thalassiosirophycidae</taxon>
        <taxon>Thalassiosirales</taxon>
        <taxon>Thalassiosiraceae</taxon>
        <taxon>Thalassiosira</taxon>
    </lineage>
</organism>
<sequence>MLFLGRHHPDVDLFSTLIPIWGDGREISRYRSRDPCILSPHQIISKPNLRLVIVAAEPPRSLKRTPEGHEGGQRRQSRPDQWPAVGSYHVNGPGGRIQNSGETSFAIDNGPERNNVLRSELAALDMLRDSLAHEEQVLKDEENKTKCARKHLLMAQQERNDKELQLLSIDGSCPAKKSTTAIKSDTALIRERSEELHHEYLEEHAPIYARHDVSTRLHLMKSNACLDAAQRKKQRREDRLQYLRGETSRQRNEVGELIEENEIIEEKIKSLLASEEQDDDEVVEIDSIIKHVLSKKLTLRAELSKTQDILEVATENRDTWERRCNE</sequence>
<proteinExistence type="predicted"/>
<gene>
    <name evidence="3" type="ORF">THAOC_31599</name>
</gene>
<comment type="caution">
    <text evidence="3">The sequence shown here is derived from an EMBL/GenBank/DDBJ whole genome shotgun (WGS) entry which is preliminary data.</text>
</comment>
<evidence type="ECO:0000313" key="4">
    <source>
        <dbReference type="Proteomes" id="UP000266841"/>
    </source>
</evidence>
<dbReference type="OrthoDB" id="10631299at2759"/>
<dbReference type="Proteomes" id="UP000266841">
    <property type="component" value="Unassembled WGS sequence"/>
</dbReference>
<feature type="compositionally biased region" description="Basic and acidic residues" evidence="2">
    <location>
        <begin position="64"/>
        <end position="73"/>
    </location>
</feature>
<evidence type="ECO:0000256" key="2">
    <source>
        <dbReference type="SAM" id="MobiDB-lite"/>
    </source>
</evidence>
<reference evidence="3 4" key="1">
    <citation type="journal article" date="2012" name="Genome Biol.">
        <title>Genome and low-iron response of an oceanic diatom adapted to chronic iron limitation.</title>
        <authorList>
            <person name="Lommer M."/>
            <person name="Specht M."/>
            <person name="Roy A.S."/>
            <person name="Kraemer L."/>
            <person name="Andreson R."/>
            <person name="Gutowska M.A."/>
            <person name="Wolf J."/>
            <person name="Bergner S.V."/>
            <person name="Schilhabel M.B."/>
            <person name="Klostermeier U.C."/>
            <person name="Beiko R.G."/>
            <person name="Rosenstiel P."/>
            <person name="Hippler M."/>
            <person name="Laroche J."/>
        </authorList>
    </citation>
    <scope>NUCLEOTIDE SEQUENCE [LARGE SCALE GENOMIC DNA]</scope>
    <source>
        <strain evidence="3 4">CCMP1005</strain>
    </source>
</reference>
<feature type="region of interest" description="Disordered" evidence="2">
    <location>
        <begin position="60"/>
        <end position="111"/>
    </location>
</feature>
<dbReference type="eggNOG" id="ENOG502TA9N">
    <property type="taxonomic scope" value="Eukaryota"/>
</dbReference>
<feature type="coiled-coil region" evidence="1">
    <location>
        <begin position="226"/>
        <end position="274"/>
    </location>
</feature>
<accession>K0R8W6</accession>
<evidence type="ECO:0000256" key="1">
    <source>
        <dbReference type="SAM" id="Coils"/>
    </source>
</evidence>
<evidence type="ECO:0000313" key="3">
    <source>
        <dbReference type="EMBL" id="EJK49520.1"/>
    </source>
</evidence>
<dbReference type="OMA" id="IDNGPER"/>
<keyword evidence="4" id="KW-1185">Reference proteome</keyword>